<dbReference type="EMBL" id="AMZN01000048">
    <property type="protein sequence ID" value="ELR70833.1"/>
    <property type="molecule type" value="Genomic_DNA"/>
</dbReference>
<keyword evidence="1" id="KW-1133">Transmembrane helix</keyword>
<keyword evidence="1" id="KW-0812">Transmembrane</keyword>
<dbReference type="PANTHER" id="PTHR43044:SF1">
    <property type="entry name" value="QUINOL:CYTOCHROME C OXIDOREDUCTASE QUINONE-BINDING SUBUNIT 2"/>
    <property type="match status" value="1"/>
</dbReference>
<dbReference type="PANTHER" id="PTHR43044">
    <property type="match status" value="1"/>
</dbReference>
<name>L8JRM6_9BACT</name>
<feature type="transmembrane region" description="Helical" evidence="1">
    <location>
        <begin position="191"/>
        <end position="211"/>
    </location>
</feature>
<proteinExistence type="predicted"/>
<feature type="transmembrane region" description="Helical" evidence="1">
    <location>
        <begin position="410"/>
        <end position="432"/>
    </location>
</feature>
<comment type="caution">
    <text evidence="2">The sequence shown here is derived from an EMBL/GenBank/DDBJ whole genome shotgun (WGS) entry which is preliminary data.</text>
</comment>
<keyword evidence="1" id="KW-0472">Membrane</keyword>
<feature type="transmembrane region" description="Helical" evidence="1">
    <location>
        <begin position="308"/>
        <end position="330"/>
    </location>
</feature>
<dbReference type="Proteomes" id="UP000011135">
    <property type="component" value="Unassembled WGS sequence"/>
</dbReference>
<accession>L8JRM6</accession>
<evidence type="ECO:0000313" key="3">
    <source>
        <dbReference type="Proteomes" id="UP000011135"/>
    </source>
</evidence>
<feature type="transmembrane region" description="Helical" evidence="1">
    <location>
        <begin position="350"/>
        <end position="368"/>
    </location>
</feature>
<keyword evidence="3" id="KW-1185">Reference proteome</keyword>
<reference evidence="2 3" key="1">
    <citation type="submission" date="2012-12" db="EMBL/GenBank/DDBJ databases">
        <title>Genome assembly of Fulvivirga imtechensis AK7.</title>
        <authorList>
            <person name="Nupur N."/>
            <person name="Khatri I."/>
            <person name="Kumar R."/>
            <person name="Subramanian S."/>
            <person name="Pinnaka A."/>
        </authorList>
    </citation>
    <scope>NUCLEOTIDE SEQUENCE [LARGE SCALE GENOMIC DNA]</scope>
    <source>
        <strain evidence="2 3">AK7</strain>
    </source>
</reference>
<dbReference type="AlphaFoldDB" id="L8JRM6"/>
<dbReference type="OrthoDB" id="140980at2"/>
<gene>
    <name evidence="2" type="ORF">C900_03268</name>
</gene>
<dbReference type="PATRIC" id="fig|1237149.3.peg.3029"/>
<feature type="transmembrane region" description="Helical" evidence="1">
    <location>
        <begin position="15"/>
        <end position="33"/>
    </location>
</feature>
<organism evidence="2 3">
    <name type="scientific">Fulvivirga imtechensis AK7</name>
    <dbReference type="NCBI Taxonomy" id="1237149"/>
    <lineage>
        <taxon>Bacteria</taxon>
        <taxon>Pseudomonadati</taxon>
        <taxon>Bacteroidota</taxon>
        <taxon>Cytophagia</taxon>
        <taxon>Cytophagales</taxon>
        <taxon>Fulvivirgaceae</taxon>
        <taxon>Fulvivirga</taxon>
    </lineage>
</organism>
<feature type="transmembrane region" description="Helical" evidence="1">
    <location>
        <begin position="100"/>
        <end position="119"/>
    </location>
</feature>
<dbReference type="eggNOG" id="COG4531">
    <property type="taxonomic scope" value="Bacteria"/>
</dbReference>
<sequence length="453" mass="52047">MTEERFSFTSGAKKTLIITGIIGVVLLILGVILTSGSDHGHGGEHHALNEATENLLASATPPQEAAVEHAAQNEHAEEGGHHESPIWLKRIFANLWVNNVYFTGLAIIGLFFVAIQYAAQAGWSAGMKRIPLAMAHWLPIAALLMIASWFVVKADVFHWTHSNLYGEGGDEILQHKSPFFYWPLEAGSFPLFYFLRMVIFFVLWYMFFIWIKREMLAEDIDADVKHWYQARKYSAIFLVVFAVTSSVSAWDWVMSVDPHWFSTMFGWYVFASWWVTGLAVITLIVVVLKENGYLKIVNANHLHDIGKFIFGFSIFWTYIWFSQFLLIYYANIPEETVYFIERLDAEQYKWVFFLNLLLNFFLPFLLLMTRDAKRHMALLKLVCPIVIAGHWFDFYLMITPGVMKQDGGFGFIEIGMLMIFGVAFLFVTLSSLTKAPLFAKNHPMLKESLHHHI</sequence>
<feature type="transmembrane region" description="Helical" evidence="1">
    <location>
        <begin position="131"/>
        <end position="152"/>
    </location>
</feature>
<evidence type="ECO:0008006" key="4">
    <source>
        <dbReference type="Google" id="ProtNLM"/>
    </source>
</evidence>
<dbReference type="STRING" id="1237149.C900_03268"/>
<feature type="transmembrane region" description="Helical" evidence="1">
    <location>
        <begin position="265"/>
        <end position="288"/>
    </location>
</feature>
<evidence type="ECO:0000256" key="1">
    <source>
        <dbReference type="SAM" id="Phobius"/>
    </source>
</evidence>
<feature type="transmembrane region" description="Helical" evidence="1">
    <location>
        <begin position="232"/>
        <end position="253"/>
    </location>
</feature>
<protein>
    <recommendedName>
        <fullName evidence="4">Quinol:cytochrome C oxidoreductase</fullName>
    </recommendedName>
</protein>
<evidence type="ECO:0000313" key="2">
    <source>
        <dbReference type="EMBL" id="ELR70833.1"/>
    </source>
</evidence>
<feature type="transmembrane region" description="Helical" evidence="1">
    <location>
        <begin position="377"/>
        <end position="398"/>
    </location>
</feature>
<dbReference type="RefSeq" id="WP_009580632.1">
    <property type="nucleotide sequence ID" value="NZ_AMZN01000048.1"/>
</dbReference>